<reference evidence="1 2" key="1">
    <citation type="submission" date="2024-08" db="EMBL/GenBank/DDBJ databases">
        <title>Gnathostoma spinigerum genome.</title>
        <authorList>
            <person name="Gonzalez-Bertolin B."/>
            <person name="Monzon S."/>
            <person name="Zaballos A."/>
            <person name="Jimenez P."/>
            <person name="Dekumyoy P."/>
            <person name="Varona S."/>
            <person name="Cuesta I."/>
            <person name="Sumanam S."/>
            <person name="Adisakwattana P."/>
            <person name="Gasser R.B."/>
            <person name="Hernandez-Gonzalez A."/>
            <person name="Young N.D."/>
            <person name="Perteguer M.J."/>
        </authorList>
    </citation>
    <scope>NUCLEOTIDE SEQUENCE [LARGE SCALE GENOMIC DNA]</scope>
    <source>
        <strain evidence="1">AL3</strain>
        <tissue evidence="1">Liver</tissue>
    </source>
</reference>
<gene>
    <name evidence="1" type="ORF">AB6A40_003059</name>
</gene>
<evidence type="ECO:0000313" key="2">
    <source>
        <dbReference type="Proteomes" id="UP001608902"/>
    </source>
</evidence>
<dbReference type="Proteomes" id="UP001608902">
    <property type="component" value="Unassembled WGS sequence"/>
</dbReference>
<name>A0ABD6EJ87_9BILA</name>
<proteinExistence type="predicted"/>
<dbReference type="AlphaFoldDB" id="A0ABD6EJ87"/>
<comment type="caution">
    <text evidence="1">The sequence shown here is derived from an EMBL/GenBank/DDBJ whole genome shotgun (WGS) entry which is preliminary data.</text>
</comment>
<accession>A0ABD6EJ87</accession>
<sequence length="102" mass="11634">MAVREARRSDDFLYNSSPAIVCSSRRPQIRCGMLHVSTRTEVSTRRHLNSLFTDGFDWNHIVDIVVLIGPETENEHLLQLRSGPVTILLRQNTVKISSKFKA</sequence>
<dbReference type="EMBL" id="JBGFUD010001482">
    <property type="protein sequence ID" value="MFH4976350.1"/>
    <property type="molecule type" value="Genomic_DNA"/>
</dbReference>
<evidence type="ECO:0000313" key="1">
    <source>
        <dbReference type="EMBL" id="MFH4976350.1"/>
    </source>
</evidence>
<keyword evidence="2" id="KW-1185">Reference proteome</keyword>
<organism evidence="1 2">
    <name type="scientific">Gnathostoma spinigerum</name>
    <dbReference type="NCBI Taxonomy" id="75299"/>
    <lineage>
        <taxon>Eukaryota</taxon>
        <taxon>Metazoa</taxon>
        <taxon>Ecdysozoa</taxon>
        <taxon>Nematoda</taxon>
        <taxon>Chromadorea</taxon>
        <taxon>Rhabditida</taxon>
        <taxon>Spirurina</taxon>
        <taxon>Gnathostomatomorpha</taxon>
        <taxon>Gnathostomatoidea</taxon>
        <taxon>Gnathostomatidae</taxon>
        <taxon>Gnathostoma</taxon>
    </lineage>
</organism>
<protein>
    <submittedName>
        <fullName evidence="1">Uncharacterized protein</fullName>
    </submittedName>
</protein>